<protein>
    <recommendedName>
        <fullName evidence="12">ABC transport system permease protein</fullName>
    </recommendedName>
</protein>
<evidence type="ECO:0000256" key="2">
    <source>
        <dbReference type="ARBA" id="ARBA00022475"/>
    </source>
</evidence>
<proteinExistence type="inferred from homology"/>
<feature type="domain" description="ABC3 transporter permease C-terminal" evidence="8">
    <location>
        <begin position="280"/>
        <end position="392"/>
    </location>
</feature>
<keyword evidence="3 7" id="KW-0812">Transmembrane</keyword>
<evidence type="ECO:0000256" key="3">
    <source>
        <dbReference type="ARBA" id="ARBA00022692"/>
    </source>
</evidence>
<dbReference type="Pfam" id="PF02687">
    <property type="entry name" value="FtsX"/>
    <property type="match status" value="1"/>
</dbReference>
<dbReference type="EMBL" id="BAABAE010000003">
    <property type="protein sequence ID" value="GAA3743440.1"/>
    <property type="molecule type" value="Genomic_DNA"/>
</dbReference>
<dbReference type="InterPro" id="IPR050250">
    <property type="entry name" value="Macrolide_Exporter_MacB"/>
</dbReference>
<dbReference type="PANTHER" id="PTHR30572:SF4">
    <property type="entry name" value="ABC TRANSPORTER PERMEASE YTRF"/>
    <property type="match status" value="1"/>
</dbReference>
<gene>
    <name evidence="10" type="ORF">GCM10022239_18640</name>
</gene>
<keyword evidence="2" id="KW-1003">Cell membrane</keyword>
<dbReference type="Pfam" id="PF12704">
    <property type="entry name" value="MacB_PCD"/>
    <property type="match status" value="1"/>
</dbReference>
<comment type="subcellular location">
    <subcellularLocation>
        <location evidence="1">Cell membrane</location>
        <topology evidence="1">Multi-pass membrane protein</topology>
    </subcellularLocation>
</comment>
<evidence type="ECO:0000259" key="9">
    <source>
        <dbReference type="Pfam" id="PF12704"/>
    </source>
</evidence>
<reference evidence="11" key="1">
    <citation type="journal article" date="2019" name="Int. J. Syst. Evol. Microbiol.">
        <title>The Global Catalogue of Microorganisms (GCM) 10K type strain sequencing project: providing services to taxonomists for standard genome sequencing and annotation.</title>
        <authorList>
            <consortium name="The Broad Institute Genomics Platform"/>
            <consortium name="The Broad Institute Genome Sequencing Center for Infectious Disease"/>
            <person name="Wu L."/>
            <person name="Ma J."/>
        </authorList>
    </citation>
    <scope>NUCLEOTIDE SEQUENCE [LARGE SCALE GENOMIC DNA]</scope>
    <source>
        <strain evidence="11">JCM 16949</strain>
    </source>
</reference>
<keyword evidence="4 7" id="KW-1133">Transmembrane helix</keyword>
<sequence length="404" mass="43130">MRMISGLVGAVAEAWAELRIHRTRVLLSLVGVAVAVAALTSVVGLGSMVQQATTETYERQSGRPATLYVGVYDEQGEPPAAADVRAAFDQVVDRYRITWAGAVNYAGMTVQFRDGASFVNTIAVDSDYGTMHRIQVTDGYWFTPSDENRLAPALVVNQKFYERIGSPDLRTHPTVTILGEDDAVGVIVGVVPAAEFDDLSMYVLNSAYLRMVSPLVAAQSQPQYELWVPPELSDQLTELIRRDIAGALGEGINVDVSRQDYAAWGGEDPLLPIKLLVTGVAVLVLLLGALGLVNISLVTVRQRIREIGIRRSFGATAGRVFFAVMMESVVASVAAGVVGVLVAILIVENPWVQGMLAEGLMDVPPFPIGAALLGLGAATFVGALAGLLPALVAVRVKVIDAIRY</sequence>
<dbReference type="InterPro" id="IPR025857">
    <property type="entry name" value="MacB_PCD"/>
</dbReference>
<dbReference type="InterPro" id="IPR003838">
    <property type="entry name" value="ABC3_permease_C"/>
</dbReference>
<keyword evidence="5 7" id="KW-0472">Membrane</keyword>
<feature type="domain" description="MacB-like periplasmic core" evidence="9">
    <location>
        <begin position="26"/>
        <end position="203"/>
    </location>
</feature>
<evidence type="ECO:0000256" key="7">
    <source>
        <dbReference type="SAM" id="Phobius"/>
    </source>
</evidence>
<comment type="similarity">
    <text evidence="6">Belongs to the ABC-4 integral membrane protein family.</text>
</comment>
<feature type="transmembrane region" description="Helical" evidence="7">
    <location>
        <begin position="366"/>
        <end position="394"/>
    </location>
</feature>
<organism evidence="10 11">
    <name type="scientific">Leifsonella bigeumensis</name>
    <dbReference type="NCBI Taxonomy" id="433643"/>
    <lineage>
        <taxon>Bacteria</taxon>
        <taxon>Bacillati</taxon>
        <taxon>Actinomycetota</taxon>
        <taxon>Actinomycetes</taxon>
        <taxon>Micrococcales</taxon>
        <taxon>Microbacteriaceae</taxon>
        <taxon>Leifsonella</taxon>
    </lineage>
</organism>
<accession>A0ABP7FMZ8</accession>
<dbReference type="RefSeq" id="WP_344757144.1">
    <property type="nucleotide sequence ID" value="NZ_BAABAE010000003.1"/>
</dbReference>
<evidence type="ECO:0000256" key="4">
    <source>
        <dbReference type="ARBA" id="ARBA00022989"/>
    </source>
</evidence>
<evidence type="ECO:0000313" key="10">
    <source>
        <dbReference type="EMBL" id="GAA3743440.1"/>
    </source>
</evidence>
<feature type="transmembrane region" description="Helical" evidence="7">
    <location>
        <begin position="275"/>
        <end position="300"/>
    </location>
</feature>
<evidence type="ECO:0008006" key="12">
    <source>
        <dbReference type="Google" id="ProtNLM"/>
    </source>
</evidence>
<evidence type="ECO:0000256" key="1">
    <source>
        <dbReference type="ARBA" id="ARBA00004651"/>
    </source>
</evidence>
<evidence type="ECO:0000259" key="8">
    <source>
        <dbReference type="Pfam" id="PF02687"/>
    </source>
</evidence>
<feature type="transmembrane region" description="Helical" evidence="7">
    <location>
        <begin position="320"/>
        <end position="346"/>
    </location>
</feature>
<evidence type="ECO:0000256" key="6">
    <source>
        <dbReference type="ARBA" id="ARBA00038076"/>
    </source>
</evidence>
<name>A0ABP7FMZ8_9MICO</name>
<evidence type="ECO:0000313" key="11">
    <source>
        <dbReference type="Proteomes" id="UP001501004"/>
    </source>
</evidence>
<keyword evidence="11" id="KW-1185">Reference proteome</keyword>
<dbReference type="PANTHER" id="PTHR30572">
    <property type="entry name" value="MEMBRANE COMPONENT OF TRANSPORTER-RELATED"/>
    <property type="match status" value="1"/>
</dbReference>
<evidence type="ECO:0000256" key="5">
    <source>
        <dbReference type="ARBA" id="ARBA00023136"/>
    </source>
</evidence>
<dbReference type="Proteomes" id="UP001501004">
    <property type="component" value="Unassembled WGS sequence"/>
</dbReference>
<comment type="caution">
    <text evidence="10">The sequence shown here is derived from an EMBL/GenBank/DDBJ whole genome shotgun (WGS) entry which is preliminary data.</text>
</comment>